<reference evidence="1 2" key="1">
    <citation type="submission" date="2016-06" db="EMBL/GenBank/DDBJ databases">
        <title>Adaptive Radiation by Waves of Gene Transfer Leads to Fine-Scale Resource Partitioning in Marine Microbes.</title>
        <authorList>
            <person name="Hehemann J.-H."/>
            <person name="Arevalo P."/>
            <person name="Datta M.S."/>
            <person name="Yu X."/>
            <person name="Corzett C."/>
            <person name="Henschel A."/>
            <person name="Preheim S.P."/>
            <person name="Timberlake S."/>
            <person name="Alm E.J."/>
            <person name="Polz M.F."/>
        </authorList>
    </citation>
    <scope>NUCLEOTIDE SEQUENCE [LARGE SCALE GENOMIC DNA]</scope>
    <source>
        <strain evidence="1 2">FF50</strain>
        <plasmid evidence="1 2">unnamed1</plasmid>
    </source>
</reference>
<protein>
    <submittedName>
        <fullName evidence="1">Uncharacterized protein</fullName>
    </submittedName>
</protein>
<accession>A0AAN0XZP0</accession>
<geneLocation type="plasmid" evidence="1 2">
    <name>unnamed1</name>
</geneLocation>
<dbReference type="Proteomes" id="UP000092018">
    <property type="component" value="Plasmid unnamed1"/>
</dbReference>
<keyword evidence="1" id="KW-0614">Plasmid</keyword>
<sequence length="300" mass="33550">MNKLTTELTAIGISLDKWGLPHNTANTKPSPNLDAIRKAATGISQSNLEFYPPSIDTLRHLAEIIYSTSTWSLAPFHEGVFSTKSEFLFVLEQDIDTRFEIVIQASGSEPSAFVVCEHEGNISLYDSEQFHHENGPTIGTYPTPLSFIENAHFDCQSATQKNNDSTVLLQPLIHKDASYADSMSNINLFDLESISRNFGEHIIDAVSQRKDVLLGSTSGEGFSDNEDCKAFLDTFPGWPLSLIIARKDESKPAERVLVYSKSMNLHTNEHLVFSDIDYEFIDVSHEDTQSRIDKLVAQFQ</sequence>
<dbReference type="EMBL" id="CP016179">
    <property type="protein sequence ID" value="ANO35533.1"/>
    <property type="molecule type" value="Genomic_DNA"/>
</dbReference>
<proteinExistence type="predicted"/>
<dbReference type="AlphaFoldDB" id="A0AAN0XZP0"/>
<dbReference type="RefSeq" id="WP_065211292.1">
    <property type="nucleotide sequence ID" value="NZ_CP016179.1"/>
</dbReference>
<name>A0AAN0XZP0_9VIBR</name>
<evidence type="ECO:0000313" key="2">
    <source>
        <dbReference type="Proteomes" id="UP000092018"/>
    </source>
</evidence>
<gene>
    <name evidence="1" type="ORF">A6E01_20180</name>
</gene>
<dbReference type="KEGG" id="vbr:A6E01_20180"/>
<organism evidence="1 2">
    <name type="scientific">Vibrio breoganii</name>
    <dbReference type="NCBI Taxonomy" id="553239"/>
    <lineage>
        <taxon>Bacteria</taxon>
        <taxon>Pseudomonadati</taxon>
        <taxon>Pseudomonadota</taxon>
        <taxon>Gammaproteobacteria</taxon>
        <taxon>Vibrionales</taxon>
        <taxon>Vibrionaceae</taxon>
        <taxon>Vibrio</taxon>
    </lineage>
</organism>
<evidence type="ECO:0000313" key="1">
    <source>
        <dbReference type="EMBL" id="ANO35533.1"/>
    </source>
</evidence>